<feature type="compositionally biased region" description="Basic residues" evidence="1">
    <location>
        <begin position="60"/>
        <end position="70"/>
    </location>
</feature>
<feature type="compositionally biased region" description="Polar residues" evidence="1">
    <location>
        <begin position="9"/>
        <end position="28"/>
    </location>
</feature>
<gene>
    <name evidence="2" type="ORF">INT45_007446</name>
</gene>
<organism evidence="2 3">
    <name type="scientific">Circinella minor</name>
    <dbReference type="NCBI Taxonomy" id="1195481"/>
    <lineage>
        <taxon>Eukaryota</taxon>
        <taxon>Fungi</taxon>
        <taxon>Fungi incertae sedis</taxon>
        <taxon>Mucoromycota</taxon>
        <taxon>Mucoromycotina</taxon>
        <taxon>Mucoromycetes</taxon>
        <taxon>Mucorales</taxon>
        <taxon>Lichtheimiaceae</taxon>
        <taxon>Circinella</taxon>
    </lineage>
</organism>
<dbReference type="EMBL" id="JAEPRB010000007">
    <property type="protein sequence ID" value="KAG2227421.1"/>
    <property type="molecule type" value="Genomic_DNA"/>
</dbReference>
<feature type="region of interest" description="Disordered" evidence="1">
    <location>
        <begin position="259"/>
        <end position="426"/>
    </location>
</feature>
<feature type="compositionally biased region" description="Basic and acidic residues" evidence="1">
    <location>
        <begin position="409"/>
        <end position="420"/>
    </location>
</feature>
<dbReference type="AlphaFoldDB" id="A0A8H7VLT5"/>
<reference evidence="2 3" key="1">
    <citation type="submission" date="2020-12" db="EMBL/GenBank/DDBJ databases">
        <title>Metabolic potential, ecology and presence of endohyphal bacteria is reflected in genomic diversity of Mucoromycotina.</title>
        <authorList>
            <person name="Muszewska A."/>
            <person name="Okrasinska A."/>
            <person name="Steczkiewicz K."/>
            <person name="Drgas O."/>
            <person name="Orlowska M."/>
            <person name="Perlinska-Lenart U."/>
            <person name="Aleksandrzak-Piekarczyk T."/>
            <person name="Szatraj K."/>
            <person name="Zielenkiewicz U."/>
            <person name="Pilsyk S."/>
            <person name="Malc E."/>
            <person name="Mieczkowski P."/>
            <person name="Kruszewska J.S."/>
            <person name="Biernat P."/>
            <person name="Pawlowska J."/>
        </authorList>
    </citation>
    <scope>NUCLEOTIDE SEQUENCE [LARGE SCALE GENOMIC DNA]</scope>
    <source>
        <strain evidence="2 3">CBS 142.35</strain>
    </source>
</reference>
<protein>
    <submittedName>
        <fullName evidence="2">Uncharacterized protein</fullName>
    </submittedName>
</protein>
<feature type="compositionally biased region" description="Basic residues" evidence="1">
    <location>
        <begin position="363"/>
        <end position="376"/>
    </location>
</feature>
<feature type="compositionally biased region" description="Low complexity" evidence="1">
    <location>
        <begin position="384"/>
        <end position="398"/>
    </location>
</feature>
<dbReference type="OrthoDB" id="10419155at2759"/>
<feature type="compositionally biased region" description="Basic and acidic residues" evidence="1">
    <location>
        <begin position="265"/>
        <end position="287"/>
    </location>
</feature>
<dbReference type="Proteomes" id="UP000646827">
    <property type="component" value="Unassembled WGS sequence"/>
</dbReference>
<evidence type="ECO:0000256" key="1">
    <source>
        <dbReference type="SAM" id="MobiDB-lite"/>
    </source>
</evidence>
<feature type="compositionally biased region" description="Basic and acidic residues" evidence="1">
    <location>
        <begin position="303"/>
        <end position="312"/>
    </location>
</feature>
<evidence type="ECO:0000313" key="3">
    <source>
        <dbReference type="Proteomes" id="UP000646827"/>
    </source>
</evidence>
<feature type="compositionally biased region" description="Polar residues" evidence="1">
    <location>
        <begin position="313"/>
        <end position="350"/>
    </location>
</feature>
<name>A0A8H7VLT5_9FUNG</name>
<evidence type="ECO:0000313" key="2">
    <source>
        <dbReference type="EMBL" id="KAG2227421.1"/>
    </source>
</evidence>
<comment type="caution">
    <text evidence="2">The sequence shown here is derived from an EMBL/GenBank/DDBJ whole genome shotgun (WGS) entry which is preliminary data.</text>
</comment>
<proteinExistence type="predicted"/>
<keyword evidence="3" id="KW-1185">Reference proteome</keyword>
<feature type="region of interest" description="Disordered" evidence="1">
    <location>
        <begin position="1"/>
        <end position="122"/>
    </location>
</feature>
<feature type="compositionally biased region" description="Polar residues" evidence="1">
    <location>
        <begin position="399"/>
        <end position="408"/>
    </location>
</feature>
<feature type="compositionally biased region" description="Polar residues" evidence="1">
    <location>
        <begin position="98"/>
        <end position="122"/>
    </location>
</feature>
<sequence>MFNRGNKPHNASFQFPSFNGPTNKSSGTILPIDIPTLEQHTIKKRKTPITNETDDDNSSKKSKKGRSTKKKTNDMPADTSMSSSISKLFIPKRRKRILNSSSQMTQRSYNGDQSNSSQSTGQSLIQALVDEMEDYETESNSSTLRKIRSDFIKWGPQCSPEPSDPFSIRCLTEKVLNREKTMAVSTNGTEETNIEQNSEVSASSFLPCESYAQPNEKTPNTKEFMPVAPNSTEEMDTNCNNSTAIIPTGVTRIRSFVKSAQQGEPNKDDGNNKQSTEENLTREETANAKDTMVIATAPMTKATPKEADKTFHSETASVLTPSVTRRVTRQSIRLAQQQKSSSNDNENSAHSVEKAKAQTPMKKTSKKKTTKATKKSKATDKTSETNNSVTVVPTSTNSYKENSSNSVATHDKVSTPDHHGMGTNIDKNTTAQHQIDDTSNVVADDECKQCRKTKHYYEFKKAQIDMEMTNNKHQYELKRASMRTDFVCSLLDKGQNQEQITFWLRECFD</sequence>
<accession>A0A8H7VLT5</accession>